<dbReference type="InterPro" id="IPR030390">
    <property type="entry name" value="MeTrfase_TrmA_AS"/>
</dbReference>
<comment type="caution">
    <text evidence="7">The sequence shown here is derived from an EMBL/GenBank/DDBJ whole genome shotgun (WGS) entry which is preliminary data.</text>
</comment>
<feature type="binding site" evidence="4">
    <location>
        <position position="350"/>
    </location>
    <ligand>
        <name>S-adenosyl-L-methionine</name>
        <dbReference type="ChEBI" id="CHEBI:59789"/>
    </ligand>
</feature>
<dbReference type="PROSITE" id="PS50926">
    <property type="entry name" value="TRAM"/>
    <property type="match status" value="1"/>
</dbReference>
<feature type="domain" description="TRAM" evidence="6">
    <location>
        <begin position="2"/>
        <end position="60"/>
    </location>
</feature>
<evidence type="ECO:0000313" key="7">
    <source>
        <dbReference type="EMBL" id="MST68509.1"/>
    </source>
</evidence>
<comment type="similarity">
    <text evidence="4">Belongs to the class I-like SAM-binding methyltransferase superfamily. RNA M5U methyltransferase family.</text>
</comment>
<evidence type="ECO:0000259" key="6">
    <source>
        <dbReference type="PROSITE" id="PS50926"/>
    </source>
</evidence>
<dbReference type="SUPFAM" id="SSF50249">
    <property type="entry name" value="Nucleic acid-binding proteins"/>
    <property type="match status" value="1"/>
</dbReference>
<dbReference type="EC" id="2.1.1.190" evidence="7"/>
<dbReference type="AlphaFoldDB" id="A0A6A8M8E9"/>
<keyword evidence="3 4" id="KW-0949">S-adenosyl-L-methionine</keyword>
<evidence type="ECO:0000256" key="3">
    <source>
        <dbReference type="ARBA" id="ARBA00022691"/>
    </source>
</evidence>
<evidence type="ECO:0000256" key="1">
    <source>
        <dbReference type="ARBA" id="ARBA00022603"/>
    </source>
</evidence>
<keyword evidence="2 4" id="KW-0808">Transferase</keyword>
<dbReference type="InterPro" id="IPR012340">
    <property type="entry name" value="NA-bd_OB-fold"/>
</dbReference>
<dbReference type="GO" id="GO:0070475">
    <property type="term" value="P:rRNA base methylation"/>
    <property type="evidence" value="ECO:0007669"/>
    <property type="project" value="TreeGrafter"/>
</dbReference>
<dbReference type="Gene3D" id="3.40.50.150">
    <property type="entry name" value="Vaccinia Virus protein VP39"/>
    <property type="match status" value="1"/>
</dbReference>
<name>A0A6A8M8E9_9FIRM</name>
<dbReference type="PROSITE" id="PS01230">
    <property type="entry name" value="TRMA_1"/>
    <property type="match status" value="1"/>
</dbReference>
<proteinExistence type="inferred from homology"/>
<dbReference type="PROSITE" id="PS51687">
    <property type="entry name" value="SAM_MT_RNA_M5U"/>
    <property type="match status" value="1"/>
</dbReference>
<dbReference type="InterPro" id="IPR029063">
    <property type="entry name" value="SAM-dependent_MTases_sf"/>
</dbReference>
<protein>
    <submittedName>
        <fullName evidence="7">23S rRNA (Uracil(1939)-C(5))-methyltransferase RlmD</fullName>
        <ecNumber evidence="7">2.1.1.190</ecNumber>
    </submittedName>
</protein>
<feature type="active site" evidence="5">
    <location>
        <position position="441"/>
    </location>
</feature>
<dbReference type="Gene3D" id="2.40.50.140">
    <property type="entry name" value="Nucleic acid-binding proteins"/>
    <property type="match status" value="1"/>
</dbReference>
<organism evidence="7">
    <name type="scientific">Baileyella intestinalis</name>
    <dbReference type="NCBI Taxonomy" id="2606709"/>
    <lineage>
        <taxon>Bacteria</taxon>
        <taxon>Bacillati</taxon>
        <taxon>Bacillota</taxon>
        <taxon>Clostridia</taxon>
        <taxon>Peptostreptococcales</taxon>
        <taxon>Anaerovoracaceae</taxon>
        <taxon>Baileyella</taxon>
    </lineage>
</organism>
<gene>
    <name evidence="7" type="primary">rlmD</name>
    <name evidence="7" type="ORF">FYJ66_02740</name>
</gene>
<dbReference type="InterPro" id="IPR002792">
    <property type="entry name" value="TRAM_dom"/>
</dbReference>
<keyword evidence="1 4" id="KW-0489">Methyltransferase</keyword>
<feature type="active site" description="Nucleophile" evidence="4">
    <location>
        <position position="441"/>
    </location>
</feature>
<dbReference type="Pfam" id="PF01938">
    <property type="entry name" value="TRAM"/>
    <property type="match status" value="1"/>
</dbReference>
<dbReference type="PANTHER" id="PTHR11061">
    <property type="entry name" value="RNA M5U METHYLTRANSFERASE"/>
    <property type="match status" value="1"/>
</dbReference>
<dbReference type="NCBIfam" id="TIGR00479">
    <property type="entry name" value="rumA"/>
    <property type="match status" value="1"/>
</dbReference>
<feature type="binding site" evidence="4">
    <location>
        <position position="300"/>
    </location>
    <ligand>
        <name>S-adenosyl-L-methionine</name>
        <dbReference type="ChEBI" id="CHEBI:59789"/>
    </ligand>
</feature>
<dbReference type="InterPro" id="IPR010280">
    <property type="entry name" value="U5_MeTrfase_fam"/>
</dbReference>
<sequence length="485" mass="54224">MDIKEGQIIELDITDVSDDGKGFGRAEDLAVFVEGAVPGDRVLAEIKKLKKNFALAVTKEVVSPSPFRRESDCPFFQGRDGRGECGGCAYRQLKYEKQLEIKRRQVINKLSRIGGVENPQVAETVASPELFRYRDKVEFAVKGAHIGFRKRGSHEIADITDCQLLPESVMAVCNKIREFLNDRTLKAYDDKKARGFLRQVTVKWALGTGQMMVIFTAADTKMPSAEKIITAIDQAVEETEDDLYLASVVLHTNKNKNLRDFSPRLTTLAGTPTITDLAEFSQPAMKNQIKYEISPLAFYQINPLQMRNLCSQVCKFAEPDKHKVILDLYCGIGTLGLPLAESSRYIIGIESIKPAIIDANRNAAINGIVNARYYTGKAEEVLPELLDKLESGVRDNDTFGIPWQDTEDRVVILDPPRKGCDEKLLETAGTTGANRIVYVSCDPGTMARDIRKLGEMGYEFAEAIPFDMFPWTTEIETVCFLQKIQ</sequence>
<dbReference type="GO" id="GO:0070041">
    <property type="term" value="F:rRNA (uridine-C5-)-methyltransferase activity"/>
    <property type="evidence" value="ECO:0007669"/>
    <property type="project" value="TreeGrafter"/>
</dbReference>
<dbReference type="SUPFAM" id="SSF53335">
    <property type="entry name" value="S-adenosyl-L-methionine-dependent methyltransferases"/>
    <property type="match status" value="1"/>
</dbReference>
<feature type="binding site" evidence="4">
    <location>
        <position position="329"/>
    </location>
    <ligand>
        <name>S-adenosyl-L-methionine</name>
        <dbReference type="ChEBI" id="CHEBI:59789"/>
    </ligand>
</feature>
<dbReference type="Pfam" id="PF05958">
    <property type="entry name" value="tRNA_U5-meth_tr"/>
    <property type="match status" value="1"/>
</dbReference>
<evidence type="ECO:0000256" key="5">
    <source>
        <dbReference type="PROSITE-ProRule" id="PRU10015"/>
    </source>
</evidence>
<dbReference type="EMBL" id="VUNB01000002">
    <property type="protein sequence ID" value="MST68509.1"/>
    <property type="molecule type" value="Genomic_DNA"/>
</dbReference>
<accession>A0A6A8M8E9</accession>
<evidence type="ECO:0000256" key="2">
    <source>
        <dbReference type="ARBA" id="ARBA00022679"/>
    </source>
</evidence>
<dbReference type="CDD" id="cd02440">
    <property type="entry name" value="AdoMet_MTases"/>
    <property type="match status" value="1"/>
</dbReference>
<dbReference type="RefSeq" id="WP_154571983.1">
    <property type="nucleotide sequence ID" value="NZ_VUNB01000002.1"/>
</dbReference>
<reference evidence="7" key="1">
    <citation type="submission" date="2019-09" db="EMBL/GenBank/DDBJ databases">
        <title>In-depth cultivation of the pig gut microbiome towards novel bacterial diversity and tailored functional studies.</title>
        <authorList>
            <person name="Wylensek D."/>
            <person name="Hitch T.C.A."/>
            <person name="Clavel T."/>
        </authorList>
    </citation>
    <scope>NUCLEOTIDE SEQUENCE</scope>
    <source>
        <strain evidence="7">RF-744-FAT-WT-3</strain>
    </source>
</reference>
<feature type="binding site" evidence="4">
    <location>
        <position position="414"/>
    </location>
    <ligand>
        <name>S-adenosyl-L-methionine</name>
        <dbReference type="ChEBI" id="CHEBI:59789"/>
    </ligand>
</feature>
<dbReference type="PANTHER" id="PTHR11061:SF30">
    <property type="entry name" value="TRNA (URACIL(54)-C(5))-METHYLTRANSFERASE"/>
    <property type="match status" value="1"/>
</dbReference>
<evidence type="ECO:0000256" key="4">
    <source>
        <dbReference type="PROSITE-ProRule" id="PRU01024"/>
    </source>
</evidence>
<dbReference type="Gene3D" id="2.40.50.1070">
    <property type="match status" value="1"/>
</dbReference>